<dbReference type="Proteomes" id="UP000030063">
    <property type="component" value="Unassembled WGS sequence"/>
</dbReference>
<dbReference type="CDD" id="cd00093">
    <property type="entry name" value="HTH_XRE"/>
    <property type="match status" value="1"/>
</dbReference>
<evidence type="ECO:0000256" key="1">
    <source>
        <dbReference type="ARBA" id="ARBA00000085"/>
    </source>
</evidence>
<dbReference type="SMART" id="SM00530">
    <property type="entry name" value="HTH_XRE"/>
    <property type="match status" value="1"/>
</dbReference>
<reference evidence="18 19" key="1">
    <citation type="journal article" date="2014" name="Genome Announc.">
        <title>Draft Genome Sequence of Petroleum Oil-Degrading Marine Bacterium Pseudomonas taeanensis Strain MS-3, Isolated from a Crude Oil-Contaminated Seashore.</title>
        <authorList>
            <person name="Lee S.Y."/>
            <person name="Kim S.H."/>
            <person name="Lee D.G."/>
            <person name="Shin S."/>
            <person name="Yun S.H."/>
            <person name="Choi C.W."/>
            <person name="Chung Y.H."/>
            <person name="Choi J.S."/>
            <person name="Kahng H.Y."/>
            <person name="Kim S.I."/>
        </authorList>
    </citation>
    <scope>NUCLEOTIDE SEQUENCE [LARGE SCALE GENOMIC DNA]</scope>
    <source>
        <strain evidence="18 19">MS-3</strain>
    </source>
</reference>
<evidence type="ECO:0000256" key="2">
    <source>
        <dbReference type="ARBA" id="ARBA00004429"/>
    </source>
</evidence>
<dbReference type="InterPro" id="IPR000700">
    <property type="entry name" value="PAS-assoc_C"/>
</dbReference>
<comment type="caution">
    <text evidence="18">The sequence shown here is derived from an EMBL/GenBank/DDBJ whole genome shotgun (WGS) entry which is preliminary data.</text>
</comment>
<keyword evidence="14" id="KW-0175">Coiled coil</keyword>
<dbReference type="OrthoDB" id="8573350at2"/>
<proteinExistence type="predicted"/>
<dbReference type="SUPFAM" id="SSF47413">
    <property type="entry name" value="lambda repressor-like DNA-binding domains"/>
    <property type="match status" value="1"/>
</dbReference>
<evidence type="ECO:0000259" key="16">
    <source>
        <dbReference type="PROSITE" id="PS50113"/>
    </source>
</evidence>
<evidence type="ECO:0000256" key="14">
    <source>
        <dbReference type="SAM" id="Coils"/>
    </source>
</evidence>
<keyword evidence="6" id="KW-0597">Phosphoprotein</keyword>
<keyword evidence="11" id="KW-0418">Kinase</keyword>
<keyword evidence="7" id="KW-0808">Transferase</keyword>
<evidence type="ECO:0000256" key="3">
    <source>
        <dbReference type="ARBA" id="ARBA00012438"/>
    </source>
</evidence>
<dbReference type="STRING" id="1395571.TMS3_0103210"/>
<feature type="domain" description="PAC" evidence="16">
    <location>
        <begin position="168"/>
        <end position="220"/>
    </location>
</feature>
<dbReference type="GO" id="GO:0004673">
    <property type="term" value="F:protein histidine kinase activity"/>
    <property type="evidence" value="ECO:0007669"/>
    <property type="project" value="UniProtKB-EC"/>
</dbReference>
<evidence type="ECO:0000256" key="13">
    <source>
        <dbReference type="ARBA" id="ARBA00023136"/>
    </source>
</evidence>
<evidence type="ECO:0000259" key="17">
    <source>
        <dbReference type="PROSITE" id="PS50943"/>
    </source>
</evidence>
<evidence type="ECO:0000256" key="11">
    <source>
        <dbReference type="ARBA" id="ARBA00022777"/>
    </source>
</evidence>
<evidence type="ECO:0000313" key="19">
    <source>
        <dbReference type="Proteomes" id="UP000030063"/>
    </source>
</evidence>
<dbReference type="PROSITE" id="PS50943">
    <property type="entry name" value="HTH_CROC1"/>
    <property type="match status" value="1"/>
</dbReference>
<accession>A0A0A1YM73</accession>
<dbReference type="InterPro" id="IPR000014">
    <property type="entry name" value="PAS"/>
</dbReference>
<evidence type="ECO:0000256" key="4">
    <source>
        <dbReference type="ARBA" id="ARBA00022475"/>
    </source>
</evidence>
<dbReference type="eggNOG" id="COG2202">
    <property type="taxonomic scope" value="Bacteria"/>
</dbReference>
<dbReference type="Pfam" id="PF01381">
    <property type="entry name" value="HTH_3"/>
    <property type="match status" value="1"/>
</dbReference>
<dbReference type="PANTHER" id="PTHR43304:SF1">
    <property type="entry name" value="PAC DOMAIN-CONTAINING PROTEIN"/>
    <property type="match status" value="1"/>
</dbReference>
<keyword evidence="5" id="KW-0997">Cell inner membrane</keyword>
<dbReference type="EC" id="2.7.13.3" evidence="3"/>
<keyword evidence="13" id="KW-0472">Membrane</keyword>
<dbReference type="PROSITE" id="PS50112">
    <property type="entry name" value="PAS"/>
    <property type="match status" value="1"/>
</dbReference>
<dbReference type="InterPro" id="IPR052162">
    <property type="entry name" value="Sensor_kinase/Photoreceptor"/>
</dbReference>
<dbReference type="AlphaFoldDB" id="A0A0A1YM73"/>
<keyword evidence="10" id="KW-0547">Nucleotide-binding</keyword>
<evidence type="ECO:0000256" key="10">
    <source>
        <dbReference type="ARBA" id="ARBA00022741"/>
    </source>
</evidence>
<dbReference type="CDD" id="cd00130">
    <property type="entry name" value="PAS"/>
    <property type="match status" value="1"/>
</dbReference>
<dbReference type="InterPro" id="IPR001387">
    <property type="entry name" value="Cro/C1-type_HTH"/>
</dbReference>
<keyword evidence="8" id="KW-0812">Transmembrane</keyword>
<dbReference type="SMART" id="SM00086">
    <property type="entry name" value="PAC"/>
    <property type="match status" value="2"/>
</dbReference>
<protein>
    <recommendedName>
        <fullName evidence="3">histidine kinase</fullName>
        <ecNumber evidence="3">2.7.13.3</ecNumber>
    </recommendedName>
</protein>
<dbReference type="PANTHER" id="PTHR43304">
    <property type="entry name" value="PHYTOCHROME-LIKE PROTEIN CPH1"/>
    <property type="match status" value="1"/>
</dbReference>
<dbReference type="SUPFAM" id="SSF55785">
    <property type="entry name" value="PYP-like sensor domain (PAS domain)"/>
    <property type="match status" value="2"/>
</dbReference>
<evidence type="ECO:0000313" key="18">
    <source>
        <dbReference type="EMBL" id="KFX70970.1"/>
    </source>
</evidence>
<feature type="domain" description="HTH cro/C1-type" evidence="17">
    <location>
        <begin position="10"/>
        <end position="63"/>
    </location>
</feature>
<dbReference type="InterPro" id="IPR013655">
    <property type="entry name" value="PAS_fold_3"/>
</dbReference>
<dbReference type="PROSITE" id="PS50113">
    <property type="entry name" value="PAC"/>
    <property type="match status" value="2"/>
</dbReference>
<dbReference type="GO" id="GO:0005886">
    <property type="term" value="C:plasma membrane"/>
    <property type="evidence" value="ECO:0007669"/>
    <property type="project" value="UniProtKB-SubCell"/>
</dbReference>
<evidence type="ECO:0000256" key="8">
    <source>
        <dbReference type="ARBA" id="ARBA00022692"/>
    </source>
</evidence>
<dbReference type="Pfam" id="PF08447">
    <property type="entry name" value="PAS_3"/>
    <property type="match status" value="2"/>
</dbReference>
<comment type="catalytic activity">
    <reaction evidence="1">
        <text>ATP + protein L-histidine = ADP + protein N-phospho-L-histidine.</text>
        <dbReference type="EC" id="2.7.13.3"/>
    </reaction>
</comment>
<dbReference type="InterPro" id="IPR035965">
    <property type="entry name" value="PAS-like_dom_sf"/>
</dbReference>
<dbReference type="Gene3D" id="2.10.70.100">
    <property type="match status" value="1"/>
</dbReference>
<dbReference type="FunFam" id="2.10.70.100:FF:000001">
    <property type="entry name" value="Sensory transduction histidine kinase"/>
    <property type="match status" value="1"/>
</dbReference>
<keyword evidence="9" id="KW-0677">Repeat</keyword>
<keyword evidence="4" id="KW-1003">Cell membrane</keyword>
<feature type="domain" description="PAC" evidence="16">
    <location>
        <begin position="295"/>
        <end position="348"/>
    </location>
</feature>
<feature type="coiled-coil region" evidence="14">
    <location>
        <begin position="336"/>
        <end position="363"/>
    </location>
</feature>
<evidence type="ECO:0000256" key="5">
    <source>
        <dbReference type="ARBA" id="ARBA00022519"/>
    </source>
</evidence>
<evidence type="ECO:0000256" key="7">
    <source>
        <dbReference type="ARBA" id="ARBA00022679"/>
    </source>
</evidence>
<dbReference type="Gene3D" id="1.10.260.40">
    <property type="entry name" value="lambda repressor-like DNA-binding domains"/>
    <property type="match status" value="1"/>
</dbReference>
<dbReference type="EMBL" id="AWSQ01000001">
    <property type="protein sequence ID" value="KFX70970.1"/>
    <property type="molecule type" value="Genomic_DNA"/>
</dbReference>
<keyword evidence="12" id="KW-1133">Transmembrane helix</keyword>
<dbReference type="GO" id="GO:0003677">
    <property type="term" value="F:DNA binding"/>
    <property type="evidence" value="ECO:0007669"/>
    <property type="project" value="InterPro"/>
</dbReference>
<dbReference type="NCBIfam" id="TIGR00229">
    <property type="entry name" value="sensory_box"/>
    <property type="match status" value="2"/>
</dbReference>
<feature type="domain" description="PAS" evidence="15">
    <location>
        <begin position="221"/>
        <end position="275"/>
    </location>
</feature>
<gene>
    <name evidence="18" type="ORF">TMS3_0103210</name>
</gene>
<evidence type="ECO:0000256" key="12">
    <source>
        <dbReference type="ARBA" id="ARBA00022989"/>
    </source>
</evidence>
<evidence type="ECO:0000256" key="9">
    <source>
        <dbReference type="ARBA" id="ARBA00022737"/>
    </source>
</evidence>
<dbReference type="GO" id="GO:0000166">
    <property type="term" value="F:nucleotide binding"/>
    <property type="evidence" value="ECO:0007669"/>
    <property type="project" value="UniProtKB-KW"/>
</dbReference>
<dbReference type="RefSeq" id="WP_025163794.1">
    <property type="nucleotide sequence ID" value="NZ_AWSQ01000001.1"/>
</dbReference>
<name>A0A0A1YM73_9PSED</name>
<sequence length="368" mass="42381">MEPDSFAFRLKELLELKKLSLQAVASALGISRTAVHKWTRGGEIDNERLRSLAEFLDVNWIWLRYGEQAQQEAENAEAVQLPMTDVRRQYAAEIMESEARMLLALENARIVTWEWNLLSDEVTYSHNVQKIYGWQVNRNDDFWPHVVAEDAASLRATIDQAIATGEPYDLDFRIVLGSGEVRWISSRATPIRDNQGRVLRMTGVSTDTTERKIAEEALRDSEERFRTIFEQACGAMAYIDLDGTWLKVNQRLCTLLGYSSEELCGQRFQLLSHEDELTHNLTLLARLKSGEIDMYEIEKRMRHRDGHFIWIRARTSLQRNPISGEAEHLITFLEDTTALREEREQLRAQLALCQEQLAKLKTAGRSAP</sequence>
<dbReference type="SMART" id="SM00091">
    <property type="entry name" value="PAS"/>
    <property type="match status" value="1"/>
</dbReference>
<comment type="subcellular location">
    <subcellularLocation>
        <location evidence="2">Cell inner membrane</location>
        <topology evidence="2">Multi-pass membrane protein</topology>
    </subcellularLocation>
</comment>
<dbReference type="InterPro" id="IPR010982">
    <property type="entry name" value="Lambda_DNA-bd_dom_sf"/>
</dbReference>
<dbReference type="eggNOG" id="COG1396">
    <property type="taxonomic scope" value="Bacteria"/>
</dbReference>
<evidence type="ECO:0000256" key="6">
    <source>
        <dbReference type="ARBA" id="ARBA00022553"/>
    </source>
</evidence>
<organism evidence="18 19">
    <name type="scientific">Pseudomonas taeanensis MS-3</name>
    <dbReference type="NCBI Taxonomy" id="1395571"/>
    <lineage>
        <taxon>Bacteria</taxon>
        <taxon>Pseudomonadati</taxon>
        <taxon>Pseudomonadota</taxon>
        <taxon>Gammaproteobacteria</taxon>
        <taxon>Pseudomonadales</taxon>
        <taxon>Pseudomonadaceae</taxon>
        <taxon>Pseudomonas</taxon>
    </lineage>
</organism>
<keyword evidence="19" id="KW-1185">Reference proteome</keyword>
<dbReference type="Gene3D" id="3.30.450.20">
    <property type="entry name" value="PAS domain"/>
    <property type="match status" value="2"/>
</dbReference>
<dbReference type="InterPro" id="IPR001610">
    <property type="entry name" value="PAC"/>
</dbReference>
<evidence type="ECO:0000259" key="15">
    <source>
        <dbReference type="PROSITE" id="PS50112"/>
    </source>
</evidence>